<gene>
    <name evidence="1" type="ORF">Sjap_007743</name>
</gene>
<protein>
    <submittedName>
        <fullName evidence="1">Uncharacterized protein</fullName>
    </submittedName>
</protein>
<accession>A0AAP0JNT2</accession>
<proteinExistence type="predicted"/>
<evidence type="ECO:0000313" key="2">
    <source>
        <dbReference type="Proteomes" id="UP001417504"/>
    </source>
</evidence>
<dbReference type="EMBL" id="JBBNAE010000003">
    <property type="protein sequence ID" value="KAK9137149.1"/>
    <property type="molecule type" value="Genomic_DNA"/>
</dbReference>
<organism evidence="1 2">
    <name type="scientific">Stephania japonica</name>
    <dbReference type="NCBI Taxonomy" id="461633"/>
    <lineage>
        <taxon>Eukaryota</taxon>
        <taxon>Viridiplantae</taxon>
        <taxon>Streptophyta</taxon>
        <taxon>Embryophyta</taxon>
        <taxon>Tracheophyta</taxon>
        <taxon>Spermatophyta</taxon>
        <taxon>Magnoliopsida</taxon>
        <taxon>Ranunculales</taxon>
        <taxon>Menispermaceae</taxon>
        <taxon>Menispermoideae</taxon>
        <taxon>Cissampelideae</taxon>
        <taxon>Stephania</taxon>
    </lineage>
</organism>
<sequence>MKTMMIRRRVAIRKMKESFRFVGAVVYDTVDEWEDVTWRLLFKNEFVGVMRISGSWC</sequence>
<dbReference type="AlphaFoldDB" id="A0AAP0JNT2"/>
<dbReference type="Proteomes" id="UP001417504">
    <property type="component" value="Unassembled WGS sequence"/>
</dbReference>
<keyword evidence="2" id="KW-1185">Reference proteome</keyword>
<comment type="caution">
    <text evidence="1">The sequence shown here is derived from an EMBL/GenBank/DDBJ whole genome shotgun (WGS) entry which is preliminary data.</text>
</comment>
<name>A0AAP0JNT2_9MAGN</name>
<reference evidence="1 2" key="1">
    <citation type="submission" date="2024-01" db="EMBL/GenBank/DDBJ databases">
        <title>Genome assemblies of Stephania.</title>
        <authorList>
            <person name="Yang L."/>
        </authorList>
    </citation>
    <scope>NUCLEOTIDE SEQUENCE [LARGE SCALE GENOMIC DNA]</scope>
    <source>
        <strain evidence="1">QJT</strain>
        <tissue evidence="1">Leaf</tissue>
    </source>
</reference>
<evidence type="ECO:0000313" key="1">
    <source>
        <dbReference type="EMBL" id="KAK9137149.1"/>
    </source>
</evidence>